<protein>
    <recommendedName>
        <fullName evidence="1">Bro-N domain-containing protein</fullName>
    </recommendedName>
</protein>
<dbReference type="PANTHER" id="PTHR36180">
    <property type="entry name" value="DNA-BINDING PROTEIN-RELATED-RELATED"/>
    <property type="match status" value="1"/>
</dbReference>
<dbReference type="SMART" id="SM01040">
    <property type="entry name" value="Bro-N"/>
    <property type="match status" value="1"/>
</dbReference>
<organism evidence="2 3">
    <name type="scientific">Fructobacillus papyrifericola</name>
    <dbReference type="NCBI Taxonomy" id="2713172"/>
    <lineage>
        <taxon>Bacteria</taxon>
        <taxon>Bacillati</taxon>
        <taxon>Bacillota</taxon>
        <taxon>Bacilli</taxon>
        <taxon>Lactobacillales</taxon>
        <taxon>Lactobacillaceae</taxon>
        <taxon>Fructobacillus</taxon>
    </lineage>
</organism>
<name>A0ABS5QTB5_9LACO</name>
<gene>
    <name evidence="2" type="ORF">G6R28_04245</name>
</gene>
<dbReference type="Proteomes" id="UP000735205">
    <property type="component" value="Unassembled WGS sequence"/>
</dbReference>
<dbReference type="PANTHER" id="PTHR36180:SF2">
    <property type="entry name" value="BRO FAMILY PROTEIN"/>
    <property type="match status" value="1"/>
</dbReference>
<reference evidence="2 3" key="1">
    <citation type="submission" date="2020-02" db="EMBL/GenBank/DDBJ databases">
        <title>Fructobacillus sp. isolated from paper mulberry of Taiwan.</title>
        <authorList>
            <person name="Lin S.-T."/>
        </authorList>
    </citation>
    <scope>NUCLEOTIDE SEQUENCE [LARGE SCALE GENOMIC DNA]</scope>
    <source>
        <strain evidence="2 3">M1-21</strain>
    </source>
</reference>
<dbReference type="PROSITE" id="PS51750">
    <property type="entry name" value="BRO_N"/>
    <property type="match status" value="1"/>
</dbReference>
<dbReference type="InterPro" id="IPR003497">
    <property type="entry name" value="BRO_N_domain"/>
</dbReference>
<dbReference type="RefSeq" id="WP_213793002.1">
    <property type="nucleotide sequence ID" value="NZ_JAAMFJ010000002.1"/>
</dbReference>
<dbReference type="Pfam" id="PF10552">
    <property type="entry name" value="ORF6C"/>
    <property type="match status" value="1"/>
</dbReference>
<feature type="domain" description="Bro-N" evidence="1">
    <location>
        <begin position="2"/>
        <end position="106"/>
    </location>
</feature>
<accession>A0ABS5QTB5</accession>
<keyword evidence="3" id="KW-1185">Reference proteome</keyword>
<proteinExistence type="predicted"/>
<dbReference type="EMBL" id="JAAMFJ010000002">
    <property type="protein sequence ID" value="MBS9336443.1"/>
    <property type="molecule type" value="Genomic_DNA"/>
</dbReference>
<evidence type="ECO:0000313" key="3">
    <source>
        <dbReference type="Proteomes" id="UP000735205"/>
    </source>
</evidence>
<comment type="caution">
    <text evidence="2">The sequence shown here is derived from an EMBL/GenBank/DDBJ whole genome shotgun (WGS) entry which is preliminary data.</text>
</comment>
<evidence type="ECO:0000259" key="1">
    <source>
        <dbReference type="PROSITE" id="PS51750"/>
    </source>
</evidence>
<sequence>MANEVKAFNFESNEVRTVLIDNEAWFVGKDVAETLGYSQTAKAIRTHVQVDDKGVSVLDTPGGKQQMTIINESGVFALIFGSELDSAKRFKKWVTSEVLPSIRKTGSYSVQTDPMAILATTFEALQQIDDKQTRQADEQKQLEQRFNKFEADQEIRSWEQAELLQLRRNRVFAVLGGKYSQAYKELSSEVFHAIAKDFKRQFSVPRYNALPRKYFAEAKRFLSLWEPNNLMDLAIRGANQDQTA</sequence>
<dbReference type="Pfam" id="PF02498">
    <property type="entry name" value="Bro-N"/>
    <property type="match status" value="1"/>
</dbReference>
<dbReference type="InterPro" id="IPR018878">
    <property type="entry name" value="ORF6C_dom"/>
</dbReference>
<evidence type="ECO:0000313" key="2">
    <source>
        <dbReference type="EMBL" id="MBS9336443.1"/>
    </source>
</evidence>